<dbReference type="PANTHER" id="PTHR42760">
    <property type="entry name" value="SHORT-CHAIN DEHYDROGENASES/REDUCTASES FAMILY MEMBER"/>
    <property type="match status" value="1"/>
</dbReference>
<dbReference type="Proteomes" id="UP001597294">
    <property type="component" value="Unassembled WGS sequence"/>
</dbReference>
<dbReference type="InterPro" id="IPR002347">
    <property type="entry name" value="SDR_fam"/>
</dbReference>
<dbReference type="GO" id="GO:0016491">
    <property type="term" value="F:oxidoreductase activity"/>
    <property type="evidence" value="ECO:0007669"/>
    <property type="project" value="UniProtKB-KW"/>
</dbReference>
<dbReference type="Pfam" id="PF13561">
    <property type="entry name" value="adh_short_C2"/>
    <property type="match status" value="1"/>
</dbReference>
<evidence type="ECO:0000313" key="4">
    <source>
        <dbReference type="Proteomes" id="UP001597294"/>
    </source>
</evidence>
<accession>A0ABW5BJE7</accession>
<keyword evidence="3" id="KW-0560">Oxidoreductase</keyword>
<name>A0ABW5BJE7_9PROT</name>
<dbReference type="PROSITE" id="PS00061">
    <property type="entry name" value="ADH_SHORT"/>
    <property type="match status" value="1"/>
</dbReference>
<dbReference type="PRINTS" id="PR00081">
    <property type="entry name" value="GDHRDH"/>
</dbReference>
<dbReference type="InterPro" id="IPR020904">
    <property type="entry name" value="Sc_DH/Rdtase_CS"/>
</dbReference>
<dbReference type="Gene3D" id="3.40.50.720">
    <property type="entry name" value="NAD(P)-binding Rossmann-like Domain"/>
    <property type="match status" value="1"/>
</dbReference>
<dbReference type="SUPFAM" id="SSF51735">
    <property type="entry name" value="NAD(P)-binding Rossmann-fold domains"/>
    <property type="match status" value="1"/>
</dbReference>
<proteinExistence type="inferred from homology"/>
<dbReference type="PRINTS" id="PR00080">
    <property type="entry name" value="SDRFAMILY"/>
</dbReference>
<comment type="caution">
    <text evidence="3">The sequence shown here is derived from an EMBL/GenBank/DDBJ whole genome shotgun (WGS) entry which is preliminary data.</text>
</comment>
<feature type="region of interest" description="Disordered" evidence="2">
    <location>
        <begin position="1"/>
        <end position="23"/>
    </location>
</feature>
<evidence type="ECO:0000313" key="3">
    <source>
        <dbReference type="EMBL" id="MFD2206278.1"/>
    </source>
</evidence>
<reference evidence="4" key="1">
    <citation type="journal article" date="2019" name="Int. J. Syst. Evol. Microbiol.">
        <title>The Global Catalogue of Microorganisms (GCM) 10K type strain sequencing project: providing services to taxonomists for standard genome sequencing and annotation.</title>
        <authorList>
            <consortium name="The Broad Institute Genomics Platform"/>
            <consortium name="The Broad Institute Genome Sequencing Center for Infectious Disease"/>
            <person name="Wu L."/>
            <person name="Ma J."/>
        </authorList>
    </citation>
    <scope>NUCLEOTIDE SEQUENCE [LARGE SCALE GENOMIC DNA]</scope>
    <source>
        <strain evidence="4">CGMCC 4.7192</strain>
    </source>
</reference>
<sequence length="270" mass="29576">MQDRNVDKPQATAEDADDQHTVDLKTGDRKTVILTGASRGIGHATVQYFSQKNWRVITCSREDVPEHCKRDPNWADHIVTDLNDTKSTQFFIDRANEILDGAPLHALVNNAAVSPKTHYKERLGCLNGDVDTWREVFELNFFAPLMLCRGFASALGRGQGSVVNITSIAGHGVHPFAGSAYSTSKSALSALTRELSAEFAKFGVRVNAVAPGEIETDMIGEEYEALIPRIPMNRMGQPSEVASAVYQLCTPNFGYVTGTEIFVTGGQHLY</sequence>
<gene>
    <name evidence="3" type="ORF">ACFSKO_11660</name>
</gene>
<dbReference type="CDD" id="cd05233">
    <property type="entry name" value="SDR_c"/>
    <property type="match status" value="1"/>
</dbReference>
<dbReference type="PANTHER" id="PTHR42760:SF106">
    <property type="entry name" value="PROTEIN FIXR"/>
    <property type="match status" value="1"/>
</dbReference>
<dbReference type="InterPro" id="IPR036291">
    <property type="entry name" value="NAD(P)-bd_dom_sf"/>
</dbReference>
<keyword evidence="4" id="KW-1185">Reference proteome</keyword>
<dbReference type="EC" id="1.1.1.-" evidence="3"/>
<evidence type="ECO:0000256" key="1">
    <source>
        <dbReference type="ARBA" id="ARBA00006484"/>
    </source>
</evidence>
<protein>
    <submittedName>
        <fullName evidence="3">SDR family NAD(P)-dependent oxidoreductase</fullName>
        <ecNumber evidence="3">1.1.1.-</ecNumber>
    </submittedName>
</protein>
<evidence type="ECO:0000256" key="2">
    <source>
        <dbReference type="SAM" id="MobiDB-lite"/>
    </source>
</evidence>
<dbReference type="RefSeq" id="WP_380251698.1">
    <property type="nucleotide sequence ID" value="NZ_JBHUII010000004.1"/>
</dbReference>
<organism evidence="3 4">
    <name type="scientific">Kiloniella antarctica</name>
    <dbReference type="NCBI Taxonomy" id="1550907"/>
    <lineage>
        <taxon>Bacteria</taxon>
        <taxon>Pseudomonadati</taxon>
        <taxon>Pseudomonadota</taxon>
        <taxon>Alphaproteobacteria</taxon>
        <taxon>Rhodospirillales</taxon>
        <taxon>Kiloniellaceae</taxon>
        <taxon>Kiloniella</taxon>
    </lineage>
</organism>
<comment type="similarity">
    <text evidence="1">Belongs to the short-chain dehydrogenases/reductases (SDR) family.</text>
</comment>
<dbReference type="EMBL" id="JBHUII010000004">
    <property type="protein sequence ID" value="MFD2206278.1"/>
    <property type="molecule type" value="Genomic_DNA"/>
</dbReference>